<name>A0ABR7Q5U3_9FLAO</name>
<comment type="caution">
    <text evidence="3">The sequence shown here is derived from an EMBL/GenBank/DDBJ whole genome shotgun (WGS) entry which is preliminary data.</text>
</comment>
<dbReference type="NCBIfam" id="TIGR04183">
    <property type="entry name" value="Por_Secre_tail"/>
    <property type="match status" value="1"/>
</dbReference>
<dbReference type="NCBIfam" id="NF041518">
    <property type="entry name" value="choice_anch_Q"/>
    <property type="match status" value="1"/>
</dbReference>
<dbReference type="SUPFAM" id="SSF51126">
    <property type="entry name" value="Pectin lyase-like"/>
    <property type="match status" value="1"/>
</dbReference>
<protein>
    <submittedName>
        <fullName evidence="3">T9SS type A sorting domain-containing protein</fullName>
    </submittedName>
</protein>
<proteinExistence type="predicted"/>
<dbReference type="InterPro" id="IPR059226">
    <property type="entry name" value="Choice_anch_Q_dom"/>
</dbReference>
<dbReference type="RefSeq" id="WP_187560949.1">
    <property type="nucleotide sequence ID" value="NZ_JACGWS010000002.1"/>
</dbReference>
<dbReference type="InterPro" id="IPR012334">
    <property type="entry name" value="Pectin_lyas_fold"/>
</dbReference>
<gene>
    <name evidence="3" type="ORF">H2O64_04485</name>
</gene>
<evidence type="ECO:0000313" key="3">
    <source>
        <dbReference type="EMBL" id="MBC8753915.1"/>
    </source>
</evidence>
<dbReference type="InterPro" id="IPR011050">
    <property type="entry name" value="Pectin_lyase_fold/virulence"/>
</dbReference>
<feature type="domain" description="Secretion system C-terminal sorting" evidence="2">
    <location>
        <begin position="692"/>
        <end position="757"/>
    </location>
</feature>
<dbReference type="Proteomes" id="UP000619238">
    <property type="component" value="Unassembled WGS sequence"/>
</dbReference>
<dbReference type="EMBL" id="JACGWS010000002">
    <property type="protein sequence ID" value="MBC8753915.1"/>
    <property type="molecule type" value="Genomic_DNA"/>
</dbReference>
<accession>A0ABR7Q5U3</accession>
<dbReference type="SUPFAM" id="SSF49899">
    <property type="entry name" value="Concanavalin A-like lectins/glucanases"/>
    <property type="match status" value="1"/>
</dbReference>
<dbReference type="Gene3D" id="2.60.120.200">
    <property type="match status" value="1"/>
</dbReference>
<dbReference type="Pfam" id="PF13385">
    <property type="entry name" value="Laminin_G_3"/>
    <property type="match status" value="1"/>
</dbReference>
<evidence type="ECO:0000256" key="1">
    <source>
        <dbReference type="ARBA" id="ARBA00022729"/>
    </source>
</evidence>
<keyword evidence="4" id="KW-1185">Reference proteome</keyword>
<dbReference type="Pfam" id="PF18962">
    <property type="entry name" value="Por_Secre_tail"/>
    <property type="match status" value="1"/>
</dbReference>
<dbReference type="InterPro" id="IPR026444">
    <property type="entry name" value="Secre_tail"/>
</dbReference>
<sequence>MKSIVPQFLLLLYTILAVGQTPTLDLSKEYLFTNGNLSNTASTGITYDISIGSQYTLSTVNDPLNSPNNAITINGETFNGNTHPSNQGNYTLSFWLKTTDAQGGQIMEQRGNSSSFAGYVMFLDAAGALNILGVFKYVNTYSSPAITTTNVSVNDGNWHHIAITAELVARTTTSGQILNKQVYTIYVDGVLSAQSQTNEIFVGTPVEIFNNGAALKFNPQNNSGQANAIYTGDLDNYREYTRLLTPVEIGQLYNEFANTSNVTYIDKDATGNNDGTSWQDAFTDITSTLENAQDNSEIWIKGGEYIPNATGNGALGINITATGLKIYGSFAGNETQISERVFGSNQTIISGDVNGNDTGTPSFTQNTSTTSDNIGTLMRISEFSNSEKTVLDGIIFTRAFQDNGAGALLFSGDNYPNITITNCSFTLNLQDTGAAIYSNYLVGFVSQSSTGLGIEINQCIFDNNVARIGAGISLANQDDNFTRFVTADITISNSLFSNNTVTDNSLMGQGVFGSAMRIFQQDSQSLFTIDITNNTFAKNKELGTILPASERYVVVLESPLASYQTVSVTNNIFWDNTTSGNAVASSIGGGSGFTSNITLVNCLGEDNFSNIPMAQQTNSLNSSPLFVNVANNDFTLQNTSSAIDAGNNSLVIGVVDLNNNNRIVSNTVDIGAYEFDTNLSTTQFNNDLSLKIYPNPVSDILQVKSNIAIQKIEVYSMFGEKVMSIKETATINLSNLKSGIYFLKIYGSNQLESTKRFIKN</sequence>
<dbReference type="InterPro" id="IPR013320">
    <property type="entry name" value="ConA-like_dom_sf"/>
</dbReference>
<dbReference type="Gene3D" id="2.160.20.10">
    <property type="entry name" value="Single-stranded right-handed beta-helix, Pectin lyase-like"/>
    <property type="match status" value="1"/>
</dbReference>
<evidence type="ECO:0000313" key="4">
    <source>
        <dbReference type="Proteomes" id="UP000619238"/>
    </source>
</evidence>
<evidence type="ECO:0000259" key="2">
    <source>
        <dbReference type="Pfam" id="PF18962"/>
    </source>
</evidence>
<reference evidence="3 4" key="1">
    <citation type="submission" date="2020-07" db="EMBL/GenBank/DDBJ databases">
        <title>Description of Kordia aestuariivivens sp. nov., isolated from a tidal flat.</title>
        <authorList>
            <person name="Park S."/>
            <person name="Yoon J.-H."/>
        </authorList>
    </citation>
    <scope>NUCLEOTIDE SEQUENCE [LARGE SCALE GENOMIC DNA]</scope>
    <source>
        <strain evidence="3 4">YSTF-M3</strain>
    </source>
</reference>
<keyword evidence="1" id="KW-0732">Signal</keyword>
<organism evidence="3 4">
    <name type="scientific">Kordia aestuariivivens</name>
    <dbReference type="NCBI Taxonomy" id="2759037"/>
    <lineage>
        <taxon>Bacteria</taxon>
        <taxon>Pseudomonadati</taxon>
        <taxon>Bacteroidota</taxon>
        <taxon>Flavobacteriia</taxon>
        <taxon>Flavobacteriales</taxon>
        <taxon>Flavobacteriaceae</taxon>
        <taxon>Kordia</taxon>
    </lineage>
</organism>